<organism evidence="1 2">
    <name type="scientific">Petrolisthes cinctipes</name>
    <name type="common">Flat porcelain crab</name>
    <dbReference type="NCBI Taxonomy" id="88211"/>
    <lineage>
        <taxon>Eukaryota</taxon>
        <taxon>Metazoa</taxon>
        <taxon>Ecdysozoa</taxon>
        <taxon>Arthropoda</taxon>
        <taxon>Crustacea</taxon>
        <taxon>Multicrustacea</taxon>
        <taxon>Malacostraca</taxon>
        <taxon>Eumalacostraca</taxon>
        <taxon>Eucarida</taxon>
        <taxon>Decapoda</taxon>
        <taxon>Pleocyemata</taxon>
        <taxon>Anomura</taxon>
        <taxon>Galatheoidea</taxon>
        <taxon>Porcellanidae</taxon>
        <taxon>Petrolisthes</taxon>
    </lineage>
</organism>
<keyword evidence="2" id="KW-1185">Reference proteome</keyword>
<proteinExistence type="predicted"/>
<evidence type="ECO:0000313" key="2">
    <source>
        <dbReference type="Proteomes" id="UP001286313"/>
    </source>
</evidence>
<name>A0AAE1KT54_PETCI</name>
<gene>
    <name evidence="1" type="ORF">Pcinc_012696</name>
</gene>
<protein>
    <submittedName>
        <fullName evidence="1">Uncharacterized protein</fullName>
    </submittedName>
</protein>
<dbReference type="EMBL" id="JAWQEG010001044">
    <property type="protein sequence ID" value="KAK3882953.1"/>
    <property type="molecule type" value="Genomic_DNA"/>
</dbReference>
<sequence>MWPLSEVSEAVTTTTQVDHQSLDHAWITTHRDGQ</sequence>
<reference evidence="1" key="1">
    <citation type="submission" date="2023-10" db="EMBL/GenBank/DDBJ databases">
        <title>Genome assemblies of two species of porcelain crab, Petrolisthes cinctipes and Petrolisthes manimaculis (Anomura: Porcellanidae).</title>
        <authorList>
            <person name="Angst P."/>
        </authorList>
    </citation>
    <scope>NUCLEOTIDE SEQUENCE</scope>
    <source>
        <strain evidence="1">PB745_01</strain>
        <tissue evidence="1">Gill</tissue>
    </source>
</reference>
<dbReference type="AlphaFoldDB" id="A0AAE1KT54"/>
<accession>A0AAE1KT54</accession>
<feature type="non-terminal residue" evidence="1">
    <location>
        <position position="34"/>
    </location>
</feature>
<dbReference type="Proteomes" id="UP001286313">
    <property type="component" value="Unassembled WGS sequence"/>
</dbReference>
<comment type="caution">
    <text evidence="1">The sequence shown here is derived from an EMBL/GenBank/DDBJ whole genome shotgun (WGS) entry which is preliminary data.</text>
</comment>
<evidence type="ECO:0000313" key="1">
    <source>
        <dbReference type="EMBL" id="KAK3882953.1"/>
    </source>
</evidence>